<dbReference type="Proteomes" id="UP000016843">
    <property type="component" value="Unassembled WGS sequence"/>
</dbReference>
<comment type="caution">
    <text evidence="1">The sequence shown here is derived from an EMBL/GenBank/DDBJ whole genome shotgun (WGS) entry which is preliminary data.</text>
</comment>
<proteinExistence type="predicted"/>
<name>U5BYA4_9BACT</name>
<accession>U5BYA4</accession>
<reference evidence="1 2" key="1">
    <citation type="journal article" date="2013" name="Genome Announc.">
        <title>Draft Genome Sequence of the Psychrophilic and Alkaliphilic Rhodonellum psychrophilum Strain GCM71T.</title>
        <authorList>
            <person name="Hauptmann A.L."/>
            <person name="Glaring M.A."/>
            <person name="Hallin P.F."/>
            <person name="Prieme A."/>
            <person name="Stougaard P."/>
        </authorList>
    </citation>
    <scope>NUCLEOTIDE SEQUENCE [LARGE SCALE GENOMIC DNA]</scope>
    <source>
        <strain evidence="1 2">GCM71</strain>
    </source>
</reference>
<sequence>MNPLQLGQNDSRQNVWITMEDKKDSRESVFSM</sequence>
<dbReference type="EMBL" id="AWXR01000045">
    <property type="protein sequence ID" value="ERM81631.1"/>
    <property type="molecule type" value="Genomic_DNA"/>
</dbReference>
<keyword evidence="2" id="KW-1185">Reference proteome</keyword>
<dbReference type="AlphaFoldDB" id="U5BYA4"/>
<gene>
    <name evidence="1" type="ORF">P872_19955</name>
</gene>
<evidence type="ECO:0000313" key="1">
    <source>
        <dbReference type="EMBL" id="ERM81631.1"/>
    </source>
</evidence>
<protein>
    <submittedName>
        <fullName evidence="1">Uncharacterized protein</fullName>
    </submittedName>
</protein>
<organism evidence="1 2">
    <name type="scientific">Rhodonellum psychrophilum GCM71 = DSM 17998</name>
    <dbReference type="NCBI Taxonomy" id="1123057"/>
    <lineage>
        <taxon>Bacteria</taxon>
        <taxon>Pseudomonadati</taxon>
        <taxon>Bacteroidota</taxon>
        <taxon>Cytophagia</taxon>
        <taxon>Cytophagales</taxon>
        <taxon>Cytophagaceae</taxon>
        <taxon>Rhodonellum</taxon>
    </lineage>
</organism>
<evidence type="ECO:0000313" key="2">
    <source>
        <dbReference type="Proteomes" id="UP000016843"/>
    </source>
</evidence>